<keyword evidence="7" id="KW-0809">Transit peptide</keyword>
<feature type="repeat" description="PPR" evidence="9">
    <location>
        <begin position="888"/>
        <end position="922"/>
    </location>
</feature>
<dbReference type="InterPro" id="IPR002885">
    <property type="entry name" value="PPR_rpt"/>
</dbReference>
<protein>
    <recommendedName>
        <fullName evidence="2">tRNA-uridine aminocarboxypropyltransferase</fullName>
        <ecNumber evidence="2">2.5.1.25</ecNumber>
    </recommendedName>
</protein>
<evidence type="ECO:0000259" key="11">
    <source>
        <dbReference type="SMART" id="SM01144"/>
    </source>
</evidence>
<keyword evidence="13" id="KW-1185">Reference proteome</keyword>
<feature type="repeat" description="PPR" evidence="9">
    <location>
        <begin position="1028"/>
        <end position="1062"/>
    </location>
</feature>
<dbReference type="SUPFAM" id="SSF48452">
    <property type="entry name" value="TPR-like"/>
    <property type="match status" value="1"/>
</dbReference>
<dbReference type="InterPro" id="IPR011990">
    <property type="entry name" value="TPR-like_helical_dom_sf"/>
</dbReference>
<feature type="repeat" description="PPR" evidence="9">
    <location>
        <begin position="818"/>
        <end position="852"/>
    </location>
</feature>
<dbReference type="InterPro" id="IPR005636">
    <property type="entry name" value="DTW"/>
</dbReference>
<feature type="repeat" description="PPR" evidence="9">
    <location>
        <begin position="713"/>
        <end position="747"/>
    </location>
</feature>
<comment type="caution">
    <text evidence="12">The sequence shown here is derived from an EMBL/GenBank/DDBJ whole genome shotgun (WGS) entry which is preliminary data.</text>
</comment>
<feature type="repeat" description="PPR" evidence="9">
    <location>
        <begin position="643"/>
        <end position="677"/>
    </location>
</feature>
<gene>
    <name evidence="12" type="ORF">NCGR_LOCUS59657</name>
</gene>
<evidence type="ECO:0000256" key="7">
    <source>
        <dbReference type="ARBA" id="ARBA00022946"/>
    </source>
</evidence>
<dbReference type="Pfam" id="PF12854">
    <property type="entry name" value="PPR_1"/>
    <property type="match status" value="3"/>
</dbReference>
<feature type="repeat" description="PPR" evidence="9">
    <location>
        <begin position="1326"/>
        <end position="1360"/>
    </location>
</feature>
<keyword evidence="4" id="KW-0949">S-adenosyl-L-methionine</keyword>
<feature type="repeat" description="PPR" evidence="9">
    <location>
        <begin position="1202"/>
        <end position="1236"/>
    </location>
</feature>
<feature type="repeat" description="PPR" evidence="9">
    <location>
        <begin position="1133"/>
        <end position="1167"/>
    </location>
</feature>
<evidence type="ECO:0000313" key="13">
    <source>
        <dbReference type="Proteomes" id="UP000604825"/>
    </source>
</evidence>
<evidence type="ECO:0000256" key="6">
    <source>
        <dbReference type="ARBA" id="ARBA00022737"/>
    </source>
</evidence>
<feature type="repeat" description="PPR" evidence="9">
    <location>
        <begin position="923"/>
        <end position="957"/>
    </location>
</feature>
<name>A0A811S1Z7_9POAL</name>
<evidence type="ECO:0000256" key="10">
    <source>
        <dbReference type="SAM" id="MobiDB-lite"/>
    </source>
</evidence>
<feature type="repeat" description="PPR" evidence="9">
    <location>
        <begin position="958"/>
        <end position="992"/>
    </location>
</feature>
<dbReference type="EC" id="2.5.1.25" evidence="2"/>
<keyword evidence="6" id="KW-0677">Repeat</keyword>
<dbReference type="Pfam" id="PF03942">
    <property type="entry name" value="DTW"/>
    <property type="match status" value="1"/>
</dbReference>
<dbReference type="Proteomes" id="UP000604825">
    <property type="component" value="Unassembled WGS sequence"/>
</dbReference>
<keyword evidence="3" id="KW-0808">Transferase</keyword>
<dbReference type="Pfam" id="PF01535">
    <property type="entry name" value="PPR"/>
    <property type="match status" value="3"/>
</dbReference>
<feature type="repeat" description="PPR" evidence="9">
    <location>
        <begin position="993"/>
        <end position="1027"/>
    </location>
</feature>
<proteinExistence type="inferred from homology"/>
<accession>A0A811S1Z7</accession>
<dbReference type="NCBIfam" id="TIGR00756">
    <property type="entry name" value="PPR"/>
    <property type="match status" value="15"/>
</dbReference>
<evidence type="ECO:0000256" key="5">
    <source>
        <dbReference type="ARBA" id="ARBA00022694"/>
    </source>
</evidence>
<dbReference type="PANTHER" id="PTHR47941">
    <property type="entry name" value="PENTATRICOPEPTIDE REPEAT-CONTAINING PROTEIN 3, MITOCHONDRIAL"/>
    <property type="match status" value="1"/>
</dbReference>
<dbReference type="SMART" id="SM01144">
    <property type="entry name" value="DTW"/>
    <property type="match status" value="1"/>
</dbReference>
<dbReference type="EMBL" id="CAJGYO010000018">
    <property type="protein sequence ID" value="CAD6335559.1"/>
    <property type="molecule type" value="Genomic_DNA"/>
</dbReference>
<feature type="repeat" description="PPR" evidence="9">
    <location>
        <begin position="748"/>
        <end position="782"/>
    </location>
</feature>
<evidence type="ECO:0000313" key="12">
    <source>
        <dbReference type="EMBL" id="CAD6335559.1"/>
    </source>
</evidence>
<comment type="catalytic activity">
    <reaction evidence="8">
        <text>a uridine in tRNA + S-adenosyl-L-methionine = a 3-[(3S)-3-amino-3-carboxypropyl]uridine in tRNA + S-methyl-5'-thioadenosine + H(+)</text>
        <dbReference type="Rhea" id="RHEA:62432"/>
        <dbReference type="Rhea" id="RHEA-COMP:13339"/>
        <dbReference type="Rhea" id="RHEA-COMP:16092"/>
        <dbReference type="ChEBI" id="CHEBI:15378"/>
        <dbReference type="ChEBI" id="CHEBI:17509"/>
        <dbReference type="ChEBI" id="CHEBI:59789"/>
        <dbReference type="ChEBI" id="CHEBI:65315"/>
        <dbReference type="ChEBI" id="CHEBI:82930"/>
        <dbReference type="EC" id="2.5.1.25"/>
    </reaction>
</comment>
<dbReference type="Gene3D" id="1.25.40.10">
    <property type="entry name" value="Tetratricopeptide repeat domain"/>
    <property type="match status" value="7"/>
</dbReference>
<evidence type="ECO:0000256" key="3">
    <source>
        <dbReference type="ARBA" id="ARBA00022679"/>
    </source>
</evidence>
<feature type="repeat" description="PPR" evidence="9">
    <location>
        <begin position="853"/>
        <end position="887"/>
    </location>
</feature>
<evidence type="ECO:0000256" key="1">
    <source>
        <dbReference type="ARBA" id="ARBA00007626"/>
    </source>
</evidence>
<evidence type="ECO:0000256" key="2">
    <source>
        <dbReference type="ARBA" id="ARBA00012386"/>
    </source>
</evidence>
<dbReference type="GO" id="GO:0016432">
    <property type="term" value="F:tRNA-uridine aminocarboxypropyltransferase activity"/>
    <property type="evidence" value="ECO:0007669"/>
    <property type="project" value="UniProtKB-EC"/>
</dbReference>
<feature type="repeat" description="PPR" evidence="9">
    <location>
        <begin position="783"/>
        <end position="817"/>
    </location>
</feature>
<evidence type="ECO:0000256" key="9">
    <source>
        <dbReference type="PROSITE-ProRule" id="PRU00708"/>
    </source>
</evidence>
<feature type="compositionally biased region" description="Low complexity" evidence="10">
    <location>
        <begin position="432"/>
        <end position="450"/>
    </location>
</feature>
<dbReference type="PROSITE" id="PS51375">
    <property type="entry name" value="PPR"/>
    <property type="match status" value="17"/>
</dbReference>
<dbReference type="Pfam" id="PF13041">
    <property type="entry name" value="PPR_2"/>
    <property type="match status" value="6"/>
</dbReference>
<evidence type="ECO:0000256" key="4">
    <source>
        <dbReference type="ARBA" id="ARBA00022691"/>
    </source>
</evidence>
<reference evidence="12" key="1">
    <citation type="submission" date="2020-10" db="EMBL/GenBank/DDBJ databases">
        <authorList>
            <person name="Han B."/>
            <person name="Lu T."/>
            <person name="Zhao Q."/>
            <person name="Huang X."/>
            <person name="Zhao Y."/>
        </authorList>
    </citation>
    <scope>NUCLEOTIDE SEQUENCE</scope>
</reference>
<comment type="similarity">
    <text evidence="1">Belongs to the PPR family. P subfamily.</text>
</comment>
<dbReference type="OrthoDB" id="185373at2759"/>
<organism evidence="12 13">
    <name type="scientific">Miscanthus lutarioriparius</name>
    <dbReference type="NCBI Taxonomy" id="422564"/>
    <lineage>
        <taxon>Eukaryota</taxon>
        <taxon>Viridiplantae</taxon>
        <taxon>Streptophyta</taxon>
        <taxon>Embryophyta</taxon>
        <taxon>Tracheophyta</taxon>
        <taxon>Spermatophyta</taxon>
        <taxon>Magnoliopsida</taxon>
        <taxon>Liliopsida</taxon>
        <taxon>Poales</taxon>
        <taxon>Poaceae</taxon>
        <taxon>PACMAD clade</taxon>
        <taxon>Panicoideae</taxon>
        <taxon>Andropogonodae</taxon>
        <taxon>Andropogoneae</taxon>
        <taxon>Saccharinae</taxon>
        <taxon>Miscanthus</taxon>
    </lineage>
</organism>
<evidence type="ECO:0000256" key="8">
    <source>
        <dbReference type="ARBA" id="ARBA00048718"/>
    </source>
</evidence>
<feature type="repeat" description="PPR" evidence="9">
    <location>
        <begin position="1063"/>
        <end position="1097"/>
    </location>
</feature>
<dbReference type="GO" id="GO:0008033">
    <property type="term" value="P:tRNA processing"/>
    <property type="evidence" value="ECO:0007669"/>
    <property type="project" value="UniProtKB-KW"/>
</dbReference>
<feature type="repeat" description="PPR" evidence="9">
    <location>
        <begin position="678"/>
        <end position="712"/>
    </location>
</feature>
<feature type="repeat" description="PPR" evidence="9">
    <location>
        <begin position="1098"/>
        <end position="1132"/>
    </location>
</feature>
<feature type="region of interest" description="Disordered" evidence="10">
    <location>
        <begin position="419"/>
        <end position="450"/>
    </location>
</feature>
<feature type="domain" description="DTW" evidence="11">
    <location>
        <begin position="164"/>
        <end position="368"/>
    </location>
</feature>
<keyword evidence="5" id="KW-0819">tRNA processing</keyword>
<sequence length="1414" mass="155766">MLALIPPVSSIGALAFHRSLPLPLLLRDPLLRRAPPLARSLMAFSTDPAAVEEKVEAEDEALPTAVAAAGAGDWGDVRHEEWRRWGTSSPLPAAVASVIHELLEMEAAAGEKMRFGGVGSKLKGNFKDVEDKKHRAVYERLADSDQKLQYFSARQIGCRLLGCRGYLCQKCWLPTEDCMCTNIVPCNLWKGMKFWLYMHPKLCLFGIQEHEDIMWDAFQSSGKGKISVLYPNKSTTPKTVKDLEFDGLSLTADLHEDEPFNFVLLDGTWSNSAALYRRLKERWTAIWGDEDIPCIALSTLSASVMHKLRPQPAWDRTCTAAAAAGLLWELNLRPELSAFELEKQAEAVECSLDILLDALTVRRACCRSSHSAALLQQAVPIRPIRHSYSPNNPSHPLFLVVPKMLRLARVRRPAAGAAVSSIRPIRPPPAPFTTTTSTTDTSSSTAPDPDGVAADVATLLSRCSGDWKLAIAASDIPSRLSPAALSSLLRRRTSSPRLHPKLLLDFFYWSRTRLAPSAPAPDAFAHLAVSLCAAGLYPQASGLLDQMICAYPTPPLVLSSVHRALSGSDQERRPVVLDVLVDTYKKTGRVRESAEVVLLMKDLSLAPSLRCCNGLLKDLLRADALDLLWKVRGFMDGAGISPDVYTYSTLIEAYCKVRDLESAKEVVEEMRETGCSLNVVTYNTLIGGLCRTGAVEEAFGYKKEMEDYGLVPDGFTYGAIINGLCKRGSPDQAKCLLDEMSCAGLMPNVVVYSTLIDGFMRQGNADEAFKIVKEMSAAGVQPNKITYDNLIRGLCKLGQMGRASRILKQMAKIGYMADTMTYNLIIEGHLRQHNKEEAFSLLNEMRKGGISPNVYTYSIIINGLCQIGESERASGLLEQMIADGLKPNAFVYAPLISGYCREGSFSLACETLKKMTRANLTPDLYCYNSLIIGLSKVGKMDEAIEYYDQMLEKGFQPNEFTYDGLIHGYSMTGDLEKAEQLLHQMRNSGLNPKDFIYAHILEAYFKSDNLEKVSSTLESMLEKGLMPDNRLYGIVIHNLSSSGHMQAAVSVLSVIEKNGLIPDSLIYGSLISGFCKAADMEKAVGLLDEMAKKGIEPGISCYNALIDGFCKSDDISHARNIFNSISRQGLLPNCVTYTTLMDGYCKAGDIRDAIDLYNEMLTDGVTPDAFVYSVLAAGCSNSGDLQQALFITEEMIFRGYASISSFNTLVHGFCKRGKLQETVKFLHVMMDKDIVPSLLTVENIVSGLGEAGKLSEAHTIFVELQQKNASHRDTDHLSSLFTDMINQGLVPLDVIHNMIQSHCKQGYLDKALMLHDALVAKGAIVGCTSYLALLDGLCRKSKLIEALNLLKEMKEMGICPSEDQCMTLLNSLHSSGFIQEYNKVFDTMLSYQWLQKESKFCNSVCNSQEAVNAE</sequence>
<dbReference type="SUPFAM" id="SSF81901">
    <property type="entry name" value="HCP-like"/>
    <property type="match status" value="1"/>
</dbReference>